<dbReference type="PROSITE" id="PS51470">
    <property type="entry name" value="FG_GAP"/>
    <property type="match status" value="4"/>
</dbReference>
<evidence type="ECO:0000256" key="5">
    <source>
        <dbReference type="RuleBase" id="RU003762"/>
    </source>
</evidence>
<dbReference type="InterPro" id="IPR028994">
    <property type="entry name" value="Integrin_alpha_N"/>
</dbReference>
<evidence type="ECO:0000256" key="4">
    <source>
        <dbReference type="PROSITE-ProRule" id="PRU00803"/>
    </source>
</evidence>
<keyword evidence="1" id="KW-0732">Signal</keyword>
<dbReference type="InterPro" id="IPR013517">
    <property type="entry name" value="FG-GAP"/>
</dbReference>
<keyword evidence="3" id="KW-0325">Glycoprotein</keyword>
<dbReference type="PANTHER" id="PTHR23220:SF83">
    <property type="entry name" value="INTEGRIN ALPHA-PS3-RELATED"/>
    <property type="match status" value="1"/>
</dbReference>
<feature type="repeat" description="FG-GAP" evidence="4">
    <location>
        <begin position="407"/>
        <end position="465"/>
    </location>
</feature>
<dbReference type="Gene3D" id="2.60.40.1460">
    <property type="entry name" value="Integrin domains. Chain A, domain 2"/>
    <property type="match status" value="1"/>
</dbReference>
<dbReference type="GO" id="GO:0005178">
    <property type="term" value="F:integrin binding"/>
    <property type="evidence" value="ECO:0007669"/>
    <property type="project" value="TreeGrafter"/>
</dbReference>
<dbReference type="Proteomes" id="UP001445076">
    <property type="component" value="Unassembled WGS sequence"/>
</dbReference>
<dbReference type="GO" id="GO:0098609">
    <property type="term" value="P:cell-cell adhesion"/>
    <property type="evidence" value="ECO:0007669"/>
    <property type="project" value="TreeGrafter"/>
</dbReference>
<dbReference type="InterPro" id="IPR000413">
    <property type="entry name" value="Integrin_alpha"/>
</dbReference>
<dbReference type="Pfam" id="PF01839">
    <property type="entry name" value="FG-GAP"/>
    <property type="match status" value="2"/>
</dbReference>
<comment type="similarity">
    <text evidence="5">Belongs to the integrin alpha chain family.</text>
</comment>
<proteinExistence type="inferred from homology"/>
<dbReference type="Gene3D" id="2.130.10.130">
    <property type="entry name" value="Integrin alpha, N-terminal"/>
    <property type="match status" value="1"/>
</dbReference>
<dbReference type="GO" id="GO:0009897">
    <property type="term" value="C:external side of plasma membrane"/>
    <property type="evidence" value="ECO:0007669"/>
    <property type="project" value="TreeGrafter"/>
</dbReference>
<evidence type="ECO:0000256" key="1">
    <source>
        <dbReference type="ARBA" id="ARBA00022729"/>
    </source>
</evidence>
<gene>
    <name evidence="6" type="ORF">OTU49_002627</name>
</gene>
<evidence type="ECO:0000256" key="3">
    <source>
        <dbReference type="ARBA" id="ARBA00023180"/>
    </source>
</evidence>
<keyword evidence="5" id="KW-0675">Receptor</keyword>
<feature type="repeat" description="FG-GAP" evidence="4">
    <location>
        <begin position="121"/>
        <end position="185"/>
    </location>
</feature>
<dbReference type="SMART" id="SM00191">
    <property type="entry name" value="Int_alpha"/>
    <property type="match status" value="5"/>
</dbReference>
<dbReference type="SUPFAM" id="SSF69318">
    <property type="entry name" value="Integrin alpha N-terminal domain"/>
    <property type="match status" value="1"/>
</dbReference>
<name>A0AAW0X8F9_CHEQU</name>
<dbReference type="PRINTS" id="PR01185">
    <property type="entry name" value="INTEGRINA"/>
</dbReference>
<organism evidence="6 7">
    <name type="scientific">Cherax quadricarinatus</name>
    <name type="common">Australian red claw crayfish</name>
    <dbReference type="NCBI Taxonomy" id="27406"/>
    <lineage>
        <taxon>Eukaryota</taxon>
        <taxon>Metazoa</taxon>
        <taxon>Ecdysozoa</taxon>
        <taxon>Arthropoda</taxon>
        <taxon>Crustacea</taxon>
        <taxon>Multicrustacea</taxon>
        <taxon>Malacostraca</taxon>
        <taxon>Eumalacostraca</taxon>
        <taxon>Eucarida</taxon>
        <taxon>Decapoda</taxon>
        <taxon>Pleocyemata</taxon>
        <taxon>Astacidea</taxon>
        <taxon>Parastacoidea</taxon>
        <taxon>Parastacidae</taxon>
        <taxon>Cherax</taxon>
    </lineage>
</organism>
<dbReference type="EMBL" id="JARKIK010000032">
    <property type="protein sequence ID" value="KAK8740642.1"/>
    <property type="molecule type" value="Genomic_DNA"/>
</dbReference>
<evidence type="ECO:0000313" key="7">
    <source>
        <dbReference type="Proteomes" id="UP001445076"/>
    </source>
</evidence>
<dbReference type="GO" id="GO:0007229">
    <property type="term" value="P:integrin-mediated signaling pathway"/>
    <property type="evidence" value="ECO:0007669"/>
    <property type="project" value="UniProtKB-KW"/>
</dbReference>
<accession>A0AAW0X8F9</accession>
<feature type="repeat" description="FG-GAP" evidence="4">
    <location>
        <begin position="469"/>
        <end position="532"/>
    </location>
</feature>
<reference evidence="6 7" key="1">
    <citation type="journal article" date="2024" name="BMC Genomics">
        <title>Genome assembly of redclaw crayfish (Cherax quadricarinatus) provides insights into its immune adaptation and hypoxia tolerance.</title>
        <authorList>
            <person name="Liu Z."/>
            <person name="Zheng J."/>
            <person name="Li H."/>
            <person name="Fang K."/>
            <person name="Wang S."/>
            <person name="He J."/>
            <person name="Zhou D."/>
            <person name="Weng S."/>
            <person name="Chi M."/>
            <person name="Gu Z."/>
            <person name="He J."/>
            <person name="Li F."/>
            <person name="Wang M."/>
        </authorList>
    </citation>
    <scope>NUCLEOTIDE SEQUENCE [LARGE SCALE GENOMIC DNA]</scope>
    <source>
        <strain evidence="6">ZL_2023a</strain>
    </source>
</reference>
<keyword evidence="5" id="KW-0130">Cell adhesion</keyword>
<feature type="repeat" description="FG-GAP" evidence="4">
    <location>
        <begin position="279"/>
        <end position="334"/>
    </location>
</feature>
<evidence type="ECO:0000256" key="2">
    <source>
        <dbReference type="ARBA" id="ARBA00022737"/>
    </source>
</evidence>
<dbReference type="PANTHER" id="PTHR23220">
    <property type="entry name" value="INTEGRIN ALPHA"/>
    <property type="match status" value="1"/>
</dbReference>
<sequence>MSVRRVVEVVGVVWALTVLLGYEVTPTWSFNLDTKASYVMWEPASRSQNRHSYFGYSIALYASRGTAWALVGAPRANNTQWSFSSSEIPEPGALYACSLSDSEALKCNQILVDPTGNDNTNVPLSYKDMKNYGWLGGSLDLLQQDVTEPIVVTCSPRWKNQIINQDYYMNGACYWASVTQLLDSSFSSDSWNKVIPLVDINLQLLYDPATGYSVYYYQLGQAGLSAHVMKDNQGIVLGAPGVKTWAGTVATVQKFVDWNIVDSRFRRLKRSNIYQTKTNVYTPYTQLQQYDYFGYSLTSGRFWGESYLIVAGAPRADTHGKVYIFRTTEDLQLVIEWVGKGSQLGCGYGHAVAADDVTGDGWSELFVGAPMYSSSVADTGSSAEVWDAGAVEVYRSGSASKSGLSMVARLQGSLATPGARFGSAISVIGDLDRDGFNDVAVGAPYEDDGRGVVYIFRGSANGLMTKYAQRILARDLHQDLRSFGISISRGVDVDTNGYVDVGVGAYGSEGEKYLDGVGAAAVLRTRSVATLSSRVTSKVAVITDPTAEVEVDLCLAYNGDGVQWRVDMEVEGSVDEETKVTPKAIFVISGTSQLTSNLTLQKDVETCTTFKLRLK</sequence>
<comment type="subcellular location">
    <subcellularLocation>
        <location evidence="5">Membrane</location>
        <topology evidence="5">Single-pass type I membrane protein</topology>
    </subcellularLocation>
</comment>
<dbReference type="AlphaFoldDB" id="A0AAW0X8F9"/>
<keyword evidence="7" id="KW-1185">Reference proteome</keyword>
<keyword evidence="2" id="KW-0677">Repeat</keyword>
<keyword evidence="5" id="KW-0401">Integrin</keyword>
<evidence type="ECO:0000313" key="6">
    <source>
        <dbReference type="EMBL" id="KAK8740642.1"/>
    </source>
</evidence>
<feature type="non-terminal residue" evidence="6">
    <location>
        <position position="615"/>
    </location>
</feature>
<dbReference type="GO" id="GO:0033627">
    <property type="term" value="P:cell adhesion mediated by integrin"/>
    <property type="evidence" value="ECO:0007669"/>
    <property type="project" value="TreeGrafter"/>
</dbReference>
<dbReference type="GO" id="GO:0007160">
    <property type="term" value="P:cell-matrix adhesion"/>
    <property type="evidence" value="ECO:0007669"/>
    <property type="project" value="TreeGrafter"/>
</dbReference>
<comment type="caution">
    <text evidence="6">The sequence shown here is derived from an EMBL/GenBank/DDBJ whole genome shotgun (WGS) entry which is preliminary data.</text>
</comment>
<protein>
    <submittedName>
        <fullName evidence="6">Uncharacterized protein</fullName>
    </submittedName>
</protein>
<dbReference type="GO" id="GO:0008305">
    <property type="term" value="C:integrin complex"/>
    <property type="evidence" value="ECO:0007669"/>
    <property type="project" value="InterPro"/>
</dbReference>
<dbReference type="InterPro" id="IPR013519">
    <property type="entry name" value="Int_alpha_beta-p"/>
</dbReference>